<reference evidence="3 4" key="1">
    <citation type="submission" date="2024-02" db="EMBL/GenBank/DDBJ databases">
        <title>A draft genome for the cacao thread blight pathogen Marasmius crinis-equi.</title>
        <authorList>
            <person name="Cohen S.P."/>
            <person name="Baruah I.K."/>
            <person name="Amoako-Attah I."/>
            <person name="Bukari Y."/>
            <person name="Meinhardt L.W."/>
            <person name="Bailey B.A."/>
        </authorList>
    </citation>
    <scope>NUCLEOTIDE SEQUENCE [LARGE SCALE GENOMIC DNA]</scope>
    <source>
        <strain evidence="3 4">GH-76</strain>
    </source>
</reference>
<dbReference type="PANTHER" id="PTHR34305:SF1">
    <property type="entry name" value="SWIM-TYPE DOMAIN-CONTAINING PROTEIN"/>
    <property type="match status" value="1"/>
</dbReference>
<gene>
    <name evidence="3" type="ORF">V5O48_011361</name>
</gene>
<feature type="region of interest" description="Disordered" evidence="1">
    <location>
        <begin position="1"/>
        <end position="21"/>
    </location>
</feature>
<dbReference type="Pfam" id="PF18717">
    <property type="entry name" value="CxC4"/>
    <property type="match status" value="1"/>
</dbReference>
<dbReference type="InterPro" id="IPR040648">
    <property type="entry name" value="HMGXB3_CxC4"/>
</dbReference>
<dbReference type="EMBL" id="JBAHYK010000904">
    <property type="protein sequence ID" value="KAL0570594.1"/>
    <property type="molecule type" value="Genomic_DNA"/>
</dbReference>
<organism evidence="3 4">
    <name type="scientific">Marasmius crinis-equi</name>
    <dbReference type="NCBI Taxonomy" id="585013"/>
    <lineage>
        <taxon>Eukaryota</taxon>
        <taxon>Fungi</taxon>
        <taxon>Dikarya</taxon>
        <taxon>Basidiomycota</taxon>
        <taxon>Agaricomycotina</taxon>
        <taxon>Agaricomycetes</taxon>
        <taxon>Agaricomycetidae</taxon>
        <taxon>Agaricales</taxon>
        <taxon>Marasmiineae</taxon>
        <taxon>Marasmiaceae</taxon>
        <taxon>Marasmius</taxon>
    </lineage>
</organism>
<feature type="compositionally biased region" description="Basic and acidic residues" evidence="1">
    <location>
        <begin position="7"/>
        <end position="21"/>
    </location>
</feature>
<feature type="region of interest" description="Disordered" evidence="1">
    <location>
        <begin position="81"/>
        <end position="115"/>
    </location>
</feature>
<evidence type="ECO:0000313" key="3">
    <source>
        <dbReference type="EMBL" id="KAL0570594.1"/>
    </source>
</evidence>
<keyword evidence="4" id="KW-1185">Reference proteome</keyword>
<feature type="compositionally biased region" description="Basic residues" evidence="1">
    <location>
        <begin position="90"/>
        <end position="107"/>
    </location>
</feature>
<accession>A0ABR3F5S1</accession>
<feature type="domain" description="HMG" evidence="2">
    <location>
        <begin position="372"/>
        <end position="495"/>
    </location>
</feature>
<dbReference type="PANTHER" id="PTHR34305">
    <property type="entry name" value="EXPRESSED PROTEIN"/>
    <property type="match status" value="1"/>
</dbReference>
<sequence>MWSHYDAQTEARNRDSEQSDAWKRSLDVVNSIGQKLADISAVRHPRTPIFNLDLSPSTDGLRGPNSEIWADGKVLGNQRAIAIKSPTKARAGRRKRTDNPSNHRKRTRPNDTMPEALLEGATGASSGLEGQGSWDENDMMHGINGEDEENIADDELDAYVDAYQAERVGFIPVGTFLYVVQGWNATKKEGMERWYHFEGRRNGDDVSIACMCPQYVAKKICVHRETYLEFREERYKELEEMVFRGMSQLFEYGRVVWFWREKDYNAVDDEESWLNRFSVALGRRDAITLNSRAVVAAASFMAKVYGRDFVEEDGLPDDEEIMLVDGQNTNDHHENAISFLPIRPPSWAELDSDVKHYERPSPVATIPSYIKLLGTARSMCGQEYGSDTLPDERVRKQCKLYTLTEVLTREIELVHCPTCHHRKHCFIGPETRNIGVFNFNNSVLFTHELLDEYTSRYTSSETPFVAFVDTVGRVYSGRGSHFVKEDLFRSTWFAYVTLQDFGHDMTCPHCKEEPDCLIFDGVTLAFGRKHLLDSLRPPTFTTEASLERYRTYPTWKPQMIPEETKKPIRRLMRQWLDGKGKGRKTSDDEEEEGEVDEDVLETLMGRLERVSPAVAALFQRTFGANAKVDPRLKRLYGVLLEQIAAEEYAVQMVNVSTLPALEDFVNSQDWRTASKLINIPGLYNVLEAERKNNGTYPADLIDVCRWLFERTQEVYRRLSRYDRAEVPLTSNPGTDDWKTTGCFYSLPQIRDRPRYPQLKGDGDPEKSIKEAGKSTGCRKLYASYGQQRLTGGIMCAWCTHSICYGFHCIPKAEGRNDVFAAILTRWKKAPRRVVYDFACALASYCMLREPEFFKDTQFLIDKFHTGGHWKCGSCCFLSSHAVVAELAKVNSSAAECGNSGITRIRKSVSYMRQNRAILYTKVFLSIWNRRQMKKLQVE</sequence>
<evidence type="ECO:0000259" key="2">
    <source>
        <dbReference type="Pfam" id="PF18717"/>
    </source>
</evidence>
<protein>
    <recommendedName>
        <fullName evidence="2">HMG domain-containing protein</fullName>
    </recommendedName>
</protein>
<name>A0ABR3F5S1_9AGAR</name>
<evidence type="ECO:0000313" key="4">
    <source>
        <dbReference type="Proteomes" id="UP001465976"/>
    </source>
</evidence>
<proteinExistence type="predicted"/>
<evidence type="ECO:0000256" key="1">
    <source>
        <dbReference type="SAM" id="MobiDB-lite"/>
    </source>
</evidence>
<dbReference type="Proteomes" id="UP001465976">
    <property type="component" value="Unassembled WGS sequence"/>
</dbReference>
<comment type="caution">
    <text evidence="3">The sequence shown here is derived from an EMBL/GenBank/DDBJ whole genome shotgun (WGS) entry which is preliminary data.</text>
</comment>